<accession>A0A645BHH5</accession>
<reference evidence="1" key="1">
    <citation type="submission" date="2019-08" db="EMBL/GenBank/DDBJ databases">
        <authorList>
            <person name="Kucharzyk K."/>
            <person name="Murdoch R.W."/>
            <person name="Higgins S."/>
            <person name="Loffler F."/>
        </authorList>
    </citation>
    <scope>NUCLEOTIDE SEQUENCE</scope>
</reference>
<gene>
    <name evidence="1" type="ORF">SDC9_111513</name>
</gene>
<sequence>MAGNKDYCMCNIVLNDDVIVKDGEIVGNKITYTRYKGSETKPSVVFTI</sequence>
<comment type="caution">
    <text evidence="1">The sequence shown here is derived from an EMBL/GenBank/DDBJ whole genome shotgun (WGS) entry which is preliminary data.</text>
</comment>
<evidence type="ECO:0000313" key="1">
    <source>
        <dbReference type="EMBL" id="MPM64626.1"/>
    </source>
</evidence>
<proteinExistence type="predicted"/>
<dbReference type="EMBL" id="VSSQ01020060">
    <property type="protein sequence ID" value="MPM64626.1"/>
    <property type="molecule type" value="Genomic_DNA"/>
</dbReference>
<dbReference type="AlphaFoldDB" id="A0A645BHH5"/>
<protein>
    <submittedName>
        <fullName evidence="1">Uncharacterized protein</fullName>
    </submittedName>
</protein>
<organism evidence="1">
    <name type="scientific">bioreactor metagenome</name>
    <dbReference type="NCBI Taxonomy" id="1076179"/>
    <lineage>
        <taxon>unclassified sequences</taxon>
        <taxon>metagenomes</taxon>
        <taxon>ecological metagenomes</taxon>
    </lineage>
</organism>
<name>A0A645BHH5_9ZZZZ</name>